<dbReference type="RefSeq" id="WP_009552110.1">
    <property type="nucleotide sequence ID" value="NZ_CALVCX010000090.1"/>
</dbReference>
<feature type="domain" description="N-acetyltransferase" evidence="1">
    <location>
        <begin position="4"/>
        <end position="174"/>
    </location>
</feature>
<protein>
    <submittedName>
        <fullName evidence="2">GNAT family N-acetyltransferase</fullName>
    </submittedName>
</protein>
<dbReference type="InterPro" id="IPR016181">
    <property type="entry name" value="Acyl_CoA_acyltransferase"/>
</dbReference>
<dbReference type="PROSITE" id="PS51186">
    <property type="entry name" value="GNAT"/>
    <property type="match status" value="1"/>
</dbReference>
<name>A0A7H9EL74_9LACO</name>
<dbReference type="GeneID" id="89600245"/>
<sequence length="174" mass="19560">MANIYTRRATLDDLDKIMEIINSAKQYLKEIGSPQWQSGYPANNDIAKDIRAHSGYVLIVDGQVAGYSAMIIGDDPMYEVITEGSWANNRDPYATLHRVAISSQYRGQNLSSFLLSGLISLAMSQGVRNLRIDTFEKNVQIHRIAARFGFQKRGQILINDPLDPRRVAFELNIA</sequence>
<gene>
    <name evidence="2" type="ORF">GTO87_07695</name>
</gene>
<dbReference type="Gene3D" id="3.40.630.30">
    <property type="match status" value="1"/>
</dbReference>
<reference evidence="2 3" key="1">
    <citation type="submission" date="2020-01" db="EMBL/GenBank/DDBJ databases">
        <title>Complete and circular genome sequences of six lactobacillus isolates from horses.</title>
        <authorList>
            <person name="Hassan H.M."/>
        </authorList>
    </citation>
    <scope>NUCLEOTIDE SEQUENCE [LARGE SCALE GENOMIC DNA]</scope>
    <source>
        <strain evidence="2 3">1A</strain>
    </source>
</reference>
<evidence type="ECO:0000259" key="1">
    <source>
        <dbReference type="PROSITE" id="PS51186"/>
    </source>
</evidence>
<dbReference type="InterPro" id="IPR000182">
    <property type="entry name" value="GNAT_dom"/>
</dbReference>
<dbReference type="Proteomes" id="UP000510886">
    <property type="component" value="Chromosome"/>
</dbReference>
<dbReference type="AlphaFoldDB" id="A0A7H9EL74"/>
<proteinExistence type="predicted"/>
<dbReference type="CDD" id="cd04301">
    <property type="entry name" value="NAT_SF"/>
    <property type="match status" value="1"/>
</dbReference>
<organism evidence="2 3">
    <name type="scientific">Ligilactobacillus saerimneri</name>
    <dbReference type="NCBI Taxonomy" id="228229"/>
    <lineage>
        <taxon>Bacteria</taxon>
        <taxon>Bacillati</taxon>
        <taxon>Bacillota</taxon>
        <taxon>Bacilli</taxon>
        <taxon>Lactobacillales</taxon>
        <taxon>Lactobacillaceae</taxon>
        <taxon>Ligilactobacillus</taxon>
    </lineage>
</organism>
<dbReference type="Pfam" id="PF00583">
    <property type="entry name" value="Acetyltransf_1"/>
    <property type="match status" value="1"/>
</dbReference>
<dbReference type="KEGG" id="lsw:GTO87_07695"/>
<evidence type="ECO:0000313" key="3">
    <source>
        <dbReference type="Proteomes" id="UP000510886"/>
    </source>
</evidence>
<dbReference type="GO" id="GO:0016747">
    <property type="term" value="F:acyltransferase activity, transferring groups other than amino-acyl groups"/>
    <property type="evidence" value="ECO:0007669"/>
    <property type="project" value="InterPro"/>
</dbReference>
<keyword evidence="2" id="KW-0808">Transferase</keyword>
<accession>A0A7H9EL74</accession>
<dbReference type="SUPFAM" id="SSF55729">
    <property type="entry name" value="Acyl-CoA N-acyltransferases (Nat)"/>
    <property type="match status" value="1"/>
</dbReference>
<evidence type="ECO:0000313" key="2">
    <source>
        <dbReference type="EMBL" id="QLL78473.1"/>
    </source>
</evidence>
<dbReference type="EMBL" id="CP047418">
    <property type="protein sequence ID" value="QLL78473.1"/>
    <property type="molecule type" value="Genomic_DNA"/>
</dbReference>